<keyword evidence="3" id="KW-1185">Reference proteome</keyword>
<dbReference type="AlphaFoldDB" id="A0A4C1YW65"/>
<feature type="region of interest" description="Disordered" evidence="1">
    <location>
        <begin position="1"/>
        <end position="67"/>
    </location>
</feature>
<comment type="caution">
    <text evidence="2">The sequence shown here is derived from an EMBL/GenBank/DDBJ whole genome shotgun (WGS) entry which is preliminary data.</text>
</comment>
<dbReference type="Proteomes" id="UP000299102">
    <property type="component" value="Unassembled WGS sequence"/>
</dbReference>
<sequence>MASEPYNEHSPKCFRPVSSLPSQMRAGPNKGPWGVPATVVTGTLSSSGKNGIACSSLPGENGVTSLK</sequence>
<evidence type="ECO:0000313" key="3">
    <source>
        <dbReference type="Proteomes" id="UP000299102"/>
    </source>
</evidence>
<feature type="compositionally biased region" description="Basic and acidic residues" evidence="1">
    <location>
        <begin position="1"/>
        <end position="11"/>
    </location>
</feature>
<feature type="compositionally biased region" description="Polar residues" evidence="1">
    <location>
        <begin position="40"/>
        <end position="49"/>
    </location>
</feature>
<proteinExistence type="predicted"/>
<gene>
    <name evidence="2" type="ORF">EVAR_59971_1</name>
</gene>
<name>A0A4C1YW65_EUMVA</name>
<accession>A0A4C1YW65</accession>
<organism evidence="2 3">
    <name type="scientific">Eumeta variegata</name>
    <name type="common">Bagworm moth</name>
    <name type="synonym">Eumeta japonica</name>
    <dbReference type="NCBI Taxonomy" id="151549"/>
    <lineage>
        <taxon>Eukaryota</taxon>
        <taxon>Metazoa</taxon>
        <taxon>Ecdysozoa</taxon>
        <taxon>Arthropoda</taxon>
        <taxon>Hexapoda</taxon>
        <taxon>Insecta</taxon>
        <taxon>Pterygota</taxon>
        <taxon>Neoptera</taxon>
        <taxon>Endopterygota</taxon>
        <taxon>Lepidoptera</taxon>
        <taxon>Glossata</taxon>
        <taxon>Ditrysia</taxon>
        <taxon>Tineoidea</taxon>
        <taxon>Psychidae</taxon>
        <taxon>Oiketicinae</taxon>
        <taxon>Eumeta</taxon>
    </lineage>
</organism>
<evidence type="ECO:0000313" key="2">
    <source>
        <dbReference type="EMBL" id="GBP79054.1"/>
    </source>
</evidence>
<dbReference type="EMBL" id="BGZK01001398">
    <property type="protein sequence ID" value="GBP79054.1"/>
    <property type="molecule type" value="Genomic_DNA"/>
</dbReference>
<evidence type="ECO:0000256" key="1">
    <source>
        <dbReference type="SAM" id="MobiDB-lite"/>
    </source>
</evidence>
<protein>
    <submittedName>
        <fullName evidence="2">Uncharacterized protein</fullName>
    </submittedName>
</protein>
<reference evidence="2 3" key="1">
    <citation type="journal article" date="2019" name="Commun. Biol.">
        <title>The bagworm genome reveals a unique fibroin gene that provides high tensile strength.</title>
        <authorList>
            <person name="Kono N."/>
            <person name="Nakamura H."/>
            <person name="Ohtoshi R."/>
            <person name="Tomita M."/>
            <person name="Numata K."/>
            <person name="Arakawa K."/>
        </authorList>
    </citation>
    <scope>NUCLEOTIDE SEQUENCE [LARGE SCALE GENOMIC DNA]</scope>
</reference>